<keyword evidence="9 17" id="KW-0603">Photosystem I</keyword>
<dbReference type="Gene3D" id="1.10.3460.10">
    <property type="entry name" value="Chlorophyll a/b binding protein domain"/>
    <property type="match status" value="1"/>
</dbReference>
<organism evidence="19 20">
    <name type="scientific">Cinnamomum micranthum f. kanehirae</name>
    <dbReference type="NCBI Taxonomy" id="337451"/>
    <lineage>
        <taxon>Eukaryota</taxon>
        <taxon>Viridiplantae</taxon>
        <taxon>Streptophyta</taxon>
        <taxon>Embryophyta</taxon>
        <taxon>Tracheophyta</taxon>
        <taxon>Spermatophyta</taxon>
        <taxon>Magnoliopsida</taxon>
        <taxon>Magnoliidae</taxon>
        <taxon>Laurales</taxon>
        <taxon>Lauraceae</taxon>
        <taxon>Cinnamomum</taxon>
    </lineage>
</organism>
<dbReference type="FunFam" id="1.10.3460.10:FF:000001">
    <property type="entry name" value="Chlorophyll a-b binding protein, chloroplastic"/>
    <property type="match status" value="1"/>
</dbReference>
<keyword evidence="7" id="KW-0812">Transmembrane</keyword>
<feature type="region of interest" description="Disordered" evidence="18">
    <location>
        <begin position="1"/>
        <end position="59"/>
    </location>
</feature>
<keyword evidence="20" id="KW-1185">Reference proteome</keyword>
<feature type="binding site" evidence="16">
    <location>
        <position position="159"/>
    </location>
    <ligand>
        <name>chlorophyll a</name>
        <dbReference type="ChEBI" id="CHEBI:58416"/>
        <label>1</label>
    </ligand>
</feature>
<dbReference type="GO" id="GO:0009535">
    <property type="term" value="C:chloroplast thylakoid membrane"/>
    <property type="evidence" value="ECO:0007669"/>
    <property type="project" value="UniProtKB-SubCell"/>
</dbReference>
<feature type="binding site" evidence="16">
    <location>
        <position position="208"/>
    </location>
    <ligand>
        <name>chlorophyll a</name>
        <dbReference type="ChEBI" id="CHEBI:58416"/>
        <label>1</label>
    </ligand>
</feature>
<dbReference type="AlphaFoldDB" id="A0A443P103"/>
<dbReference type="InterPro" id="IPR001344">
    <property type="entry name" value="Chloro_AB-bd_pln"/>
</dbReference>
<feature type="binding site" evidence="16">
    <location>
        <position position="308"/>
    </location>
    <ligand>
        <name>chlorophyll a</name>
        <dbReference type="ChEBI" id="CHEBI:58416"/>
        <label>1</label>
    </ligand>
</feature>
<evidence type="ECO:0000256" key="6">
    <source>
        <dbReference type="ARBA" id="ARBA00022640"/>
    </source>
</evidence>
<evidence type="ECO:0000256" key="5">
    <source>
        <dbReference type="ARBA" id="ARBA00022531"/>
    </source>
</evidence>
<feature type="binding site" description="axial binding residue" evidence="16">
    <location>
        <position position="234"/>
    </location>
    <ligand>
        <name>chlorophyll a</name>
        <dbReference type="ChEBI" id="CHEBI:58416"/>
        <label>5</label>
    </ligand>
    <ligandPart>
        <name>Mg</name>
        <dbReference type="ChEBI" id="CHEBI:25107"/>
    </ligandPart>
</feature>
<keyword evidence="11" id="KW-1133">Transmembrane helix</keyword>
<dbReference type="EMBL" id="QPKB01000005">
    <property type="protein sequence ID" value="RWR84447.1"/>
    <property type="molecule type" value="Genomic_DNA"/>
</dbReference>
<dbReference type="PANTHER" id="PTHR21649">
    <property type="entry name" value="CHLOROPHYLL A/B BINDING PROTEIN"/>
    <property type="match status" value="1"/>
</dbReference>
<keyword evidence="8" id="KW-0479">Metal-binding</keyword>
<evidence type="ECO:0000256" key="9">
    <source>
        <dbReference type="ARBA" id="ARBA00022836"/>
    </source>
</evidence>
<keyword evidence="5 17" id="KW-0602">Photosynthesis</keyword>
<comment type="similarity">
    <text evidence="2 17">Belongs to the light-harvesting chlorophyll a/b-binding (LHC) protein family.</text>
</comment>
<feature type="binding site" evidence="16">
    <location>
        <position position="293"/>
    </location>
    <ligand>
        <name>chlorophyll a</name>
        <dbReference type="ChEBI" id="CHEBI:58416"/>
        <label>1</label>
    </ligand>
</feature>
<keyword evidence="6 17" id="KW-0934">Plastid</keyword>
<keyword evidence="12 17" id="KW-0157">Chromophore</keyword>
<feature type="binding site" evidence="16">
    <location>
        <position position="198"/>
    </location>
    <ligand>
        <name>chlorophyll a</name>
        <dbReference type="ChEBI" id="CHEBI:58416"/>
        <label>1</label>
    </ligand>
</feature>
<feature type="binding site" evidence="16">
    <location>
        <position position="317"/>
    </location>
    <ligand>
        <name>chlorophyll a</name>
        <dbReference type="ChEBI" id="CHEBI:58416"/>
        <label>1</label>
    </ligand>
</feature>
<dbReference type="GO" id="GO:0016168">
    <property type="term" value="F:chlorophyll binding"/>
    <property type="evidence" value="ECO:0007669"/>
    <property type="project" value="UniProtKB-KW"/>
</dbReference>
<feature type="binding site" description="axial binding residue" evidence="16">
    <location>
        <position position="226"/>
    </location>
    <ligand>
        <name>chlorophyll b</name>
        <dbReference type="ChEBI" id="CHEBI:61721"/>
        <label>1</label>
    </ligand>
    <ligandPart>
        <name>Mg</name>
        <dbReference type="ChEBI" id="CHEBI:25107"/>
    </ligandPart>
</feature>
<dbReference type="GO" id="GO:0009523">
    <property type="term" value="C:photosystem II"/>
    <property type="evidence" value="ECO:0007669"/>
    <property type="project" value="UniProtKB-KW"/>
</dbReference>
<dbReference type="Pfam" id="PF00504">
    <property type="entry name" value="Chloroa_b-bind"/>
    <property type="match status" value="1"/>
</dbReference>
<comment type="subcellular location">
    <subcellularLocation>
        <location evidence="1">Plastid</location>
        <location evidence="1">Chloroplast thylakoid membrane</location>
        <topology evidence="1">Multi-pass membrane protein</topology>
    </subcellularLocation>
</comment>
<keyword evidence="3 16" id="KW-0148">Chlorophyll</keyword>
<keyword evidence="10" id="KW-0460">Magnesium</keyword>
<evidence type="ECO:0000256" key="11">
    <source>
        <dbReference type="ARBA" id="ARBA00022989"/>
    </source>
</evidence>
<feature type="binding site" evidence="16">
    <location>
        <position position="140"/>
    </location>
    <ligand>
        <name>chlorophyll a</name>
        <dbReference type="ChEBI" id="CHEBI:58416"/>
        <label>3</label>
    </ligand>
</feature>
<evidence type="ECO:0000313" key="19">
    <source>
        <dbReference type="EMBL" id="RWR84447.1"/>
    </source>
</evidence>
<feature type="binding site" evidence="16">
    <location>
        <position position="275"/>
    </location>
    <ligand>
        <name>chlorophyll a</name>
        <dbReference type="ChEBI" id="CHEBI:58416"/>
        <label>1</label>
    </ligand>
</feature>
<keyword evidence="14" id="KW-0472">Membrane</keyword>
<accession>A0A443P103</accession>
<feature type="binding site" description="axial binding residue" evidence="16">
    <location>
        <position position="118"/>
    </location>
    <ligand>
        <name>chlorophyll b</name>
        <dbReference type="ChEBI" id="CHEBI:61721"/>
        <label>1</label>
    </ligand>
    <ligandPart>
        <name>Mg</name>
        <dbReference type="ChEBI" id="CHEBI:25107"/>
    </ligandPart>
</feature>
<feature type="binding site" description="axial binding residue" evidence="16">
    <location>
        <position position="218"/>
    </location>
    <ligand>
        <name>chlorophyll b</name>
        <dbReference type="ChEBI" id="CHEBI:61721"/>
        <label>1</label>
    </ligand>
    <ligandPart>
        <name>Mg</name>
        <dbReference type="ChEBI" id="CHEBI:25107"/>
    </ligandPart>
</feature>
<evidence type="ECO:0000256" key="18">
    <source>
        <dbReference type="SAM" id="MobiDB-lite"/>
    </source>
</evidence>
<evidence type="ECO:0000256" key="1">
    <source>
        <dbReference type="ARBA" id="ARBA00004454"/>
    </source>
</evidence>
<name>A0A443P103_9MAGN</name>
<protein>
    <recommendedName>
        <fullName evidence="17">Chlorophyll a-b binding protein, chloroplastic</fullName>
    </recommendedName>
</protein>
<dbReference type="GO" id="GO:0009765">
    <property type="term" value="P:photosynthesis, light harvesting"/>
    <property type="evidence" value="ECO:0007669"/>
    <property type="project" value="InterPro"/>
</dbReference>
<keyword evidence="4 17" id="KW-0150">Chloroplast</keyword>
<feature type="binding site" description="axial binding residue" evidence="16">
    <location>
        <position position="324"/>
    </location>
    <ligand>
        <name>chlorophyll b</name>
        <dbReference type="ChEBI" id="CHEBI:61721"/>
        <label>1</label>
    </ligand>
    <ligandPart>
        <name>Mg</name>
        <dbReference type="ChEBI" id="CHEBI:25107"/>
    </ligandPart>
</feature>
<dbReference type="GO" id="GO:0046872">
    <property type="term" value="F:metal ion binding"/>
    <property type="evidence" value="ECO:0007669"/>
    <property type="project" value="UniProtKB-KW"/>
</dbReference>
<feature type="binding site" evidence="16">
    <location>
        <position position="146"/>
    </location>
    <ligand>
        <name>chlorophyll a</name>
        <dbReference type="ChEBI" id="CHEBI:58416"/>
        <label>1</label>
    </ligand>
</feature>
<evidence type="ECO:0000256" key="14">
    <source>
        <dbReference type="ARBA" id="ARBA00023136"/>
    </source>
</evidence>
<gene>
    <name evidence="19" type="ORF">CKAN_01326200</name>
</gene>
<feature type="binding site" description="axial binding residue" evidence="16">
    <location>
        <position position="214"/>
    </location>
    <ligand>
        <name>chlorophyll b</name>
        <dbReference type="ChEBI" id="CHEBI:61721"/>
        <label>1</label>
    </ligand>
    <ligandPart>
        <name>Mg</name>
        <dbReference type="ChEBI" id="CHEBI:25107"/>
    </ligandPart>
</feature>
<feature type="binding site" evidence="16">
    <location>
        <position position="279"/>
    </location>
    <ligand>
        <name>chlorophyll a</name>
        <dbReference type="ChEBI" id="CHEBI:58416"/>
        <label>1</label>
    </ligand>
</feature>
<evidence type="ECO:0000256" key="17">
    <source>
        <dbReference type="RuleBase" id="RU363080"/>
    </source>
</evidence>
<evidence type="ECO:0000256" key="8">
    <source>
        <dbReference type="ARBA" id="ARBA00022723"/>
    </source>
</evidence>
<evidence type="ECO:0000256" key="7">
    <source>
        <dbReference type="ARBA" id="ARBA00022692"/>
    </source>
</evidence>
<evidence type="ECO:0000313" key="20">
    <source>
        <dbReference type="Proteomes" id="UP000283530"/>
    </source>
</evidence>
<evidence type="ECO:0000256" key="15">
    <source>
        <dbReference type="ARBA" id="ARBA00023276"/>
    </source>
</evidence>
<evidence type="ECO:0000256" key="2">
    <source>
        <dbReference type="ARBA" id="ARBA00007259"/>
    </source>
</evidence>
<evidence type="ECO:0000256" key="16">
    <source>
        <dbReference type="PIRSR" id="PIRSR601344-1"/>
    </source>
</evidence>
<dbReference type="GO" id="GO:0009522">
    <property type="term" value="C:photosystem I"/>
    <property type="evidence" value="ECO:0007669"/>
    <property type="project" value="UniProtKB-KW"/>
</dbReference>
<feature type="binding site" evidence="16">
    <location>
        <position position="162"/>
    </location>
    <ligand>
        <name>chlorophyll a</name>
        <dbReference type="ChEBI" id="CHEBI:58416"/>
        <label>1</label>
    </ligand>
</feature>
<feature type="binding site" evidence="16">
    <location>
        <position position="276"/>
    </location>
    <ligand>
        <name>chlorophyll a</name>
        <dbReference type="ChEBI" id="CHEBI:58416"/>
        <label>1</label>
    </ligand>
</feature>
<evidence type="ECO:0000256" key="4">
    <source>
        <dbReference type="ARBA" id="ARBA00022528"/>
    </source>
</evidence>
<dbReference type="STRING" id="337451.A0A443P103"/>
<dbReference type="OrthoDB" id="423598at2759"/>
<keyword evidence="15 17" id="KW-0604">Photosystem II</keyword>
<evidence type="ECO:0000256" key="12">
    <source>
        <dbReference type="ARBA" id="ARBA00022991"/>
    </source>
</evidence>
<proteinExistence type="inferred from homology"/>
<dbReference type="SUPFAM" id="SSF103511">
    <property type="entry name" value="Chlorophyll a-b binding protein"/>
    <property type="match status" value="1"/>
</dbReference>
<comment type="function">
    <text evidence="17">The light-harvesting complex (LHC) functions as a light receptor, it captures and delivers excitation energy to photosystems with which it is closely associated.</text>
</comment>
<sequence>MEGGEEGEEGRGGGGRRGKGNEGDFVGGDEEEGYACSSTASKQESPREEENIQSAPRSTVQMASTLSAASAGSAAILKPFLGQNRGANANTLRDVVSMGNGKFTMGNDLWYGPDRVKYLGPFSAQTPSYLTGEFPGDYGWDTAGLSADPEAFARNRALEVIHGRWAMLGALGCITPEVLAKWVRVDFKEPVWFKAGAQIFSEGGLDYLGNPNLVHAQSILAVLGFQVVLMGLVEGYRINGLPGVGDGNDLYPGGTYFDPLGLADDPVTFAELKVKEIKNGRLAMFSMFGFFVQAIVTGKGPLENLLDHLDNPVANNAWVYATKFVPGS</sequence>
<feature type="binding site" description="axial binding residue" evidence="16">
    <location>
        <position position="164"/>
    </location>
    <ligand>
        <name>chlorophyll b</name>
        <dbReference type="ChEBI" id="CHEBI:61721"/>
        <label>1</label>
    </ligand>
    <ligandPart>
        <name>Mg</name>
        <dbReference type="ChEBI" id="CHEBI:25107"/>
    </ligandPart>
</feature>
<evidence type="ECO:0000256" key="13">
    <source>
        <dbReference type="ARBA" id="ARBA00023078"/>
    </source>
</evidence>
<dbReference type="InterPro" id="IPR022796">
    <property type="entry name" value="Chloroa_b-bind"/>
</dbReference>
<keyword evidence="13 17" id="KW-0793">Thylakoid</keyword>
<evidence type="ECO:0000256" key="10">
    <source>
        <dbReference type="ARBA" id="ARBA00022842"/>
    </source>
</evidence>
<reference evidence="19 20" key="1">
    <citation type="journal article" date="2019" name="Nat. Plants">
        <title>Stout camphor tree genome fills gaps in understanding of flowering plant genome evolution.</title>
        <authorList>
            <person name="Chaw S.M."/>
            <person name="Liu Y.C."/>
            <person name="Wu Y.W."/>
            <person name="Wang H.Y."/>
            <person name="Lin C.I."/>
            <person name="Wu C.S."/>
            <person name="Ke H.M."/>
            <person name="Chang L.Y."/>
            <person name="Hsu C.Y."/>
            <person name="Yang H.T."/>
            <person name="Sudianto E."/>
            <person name="Hsu M.H."/>
            <person name="Wu K.P."/>
            <person name="Wang L.N."/>
            <person name="Leebens-Mack J.H."/>
            <person name="Tsai I.J."/>
        </authorList>
    </citation>
    <scope>NUCLEOTIDE SEQUENCE [LARGE SCALE GENOMIC DNA]</scope>
    <source>
        <strain evidence="20">cv. Chaw 1501</strain>
        <tissue evidence="19">Young leaves</tissue>
    </source>
</reference>
<dbReference type="Proteomes" id="UP000283530">
    <property type="component" value="Unassembled WGS sequence"/>
</dbReference>
<feature type="binding site" evidence="16">
    <location>
        <position position="281"/>
    </location>
    <ligand>
        <name>chlorophyll a</name>
        <dbReference type="ChEBI" id="CHEBI:58416"/>
        <label>1</label>
    </ligand>
</feature>
<evidence type="ECO:0000256" key="3">
    <source>
        <dbReference type="ARBA" id="ARBA00022494"/>
    </source>
</evidence>
<comment type="caution">
    <text evidence="19">The sequence shown here is derived from an EMBL/GenBank/DDBJ whole genome shotgun (WGS) entry which is preliminary data.</text>
</comment>